<evidence type="ECO:0000313" key="3">
    <source>
        <dbReference type="Proteomes" id="UP000075420"/>
    </source>
</evidence>
<name>A0A150P1P9_SORCE</name>
<dbReference type="PROSITE" id="PS50801">
    <property type="entry name" value="STAS"/>
    <property type="match status" value="1"/>
</dbReference>
<comment type="caution">
    <text evidence="2">The sequence shown here is derived from an EMBL/GenBank/DDBJ whole genome shotgun (WGS) entry which is preliminary data.</text>
</comment>
<dbReference type="PANTHER" id="PTHR33745">
    <property type="entry name" value="RSBT ANTAGONIST PROTEIN RSBS-RELATED"/>
    <property type="match status" value="1"/>
</dbReference>
<dbReference type="Pfam" id="PF13407">
    <property type="entry name" value="Peripla_BP_4"/>
    <property type="match status" value="1"/>
</dbReference>
<dbReference type="Gene3D" id="3.30.750.24">
    <property type="entry name" value="STAS domain"/>
    <property type="match status" value="1"/>
</dbReference>
<dbReference type="Gene3D" id="3.40.50.2300">
    <property type="match status" value="2"/>
</dbReference>
<dbReference type="InterPro" id="IPR051932">
    <property type="entry name" value="Bact_StressResp_Reg"/>
</dbReference>
<evidence type="ECO:0000313" key="2">
    <source>
        <dbReference type="EMBL" id="KYF48762.1"/>
    </source>
</evidence>
<dbReference type="InterPro" id="IPR002645">
    <property type="entry name" value="STAS_dom"/>
</dbReference>
<evidence type="ECO:0000259" key="1">
    <source>
        <dbReference type="PROSITE" id="PS50801"/>
    </source>
</evidence>
<organism evidence="2 3">
    <name type="scientific">Sorangium cellulosum</name>
    <name type="common">Polyangium cellulosum</name>
    <dbReference type="NCBI Taxonomy" id="56"/>
    <lineage>
        <taxon>Bacteria</taxon>
        <taxon>Pseudomonadati</taxon>
        <taxon>Myxococcota</taxon>
        <taxon>Polyangia</taxon>
        <taxon>Polyangiales</taxon>
        <taxon>Polyangiaceae</taxon>
        <taxon>Sorangium</taxon>
    </lineage>
</organism>
<dbReference type="SUPFAM" id="SSF52091">
    <property type="entry name" value="SpoIIaa-like"/>
    <property type="match status" value="1"/>
</dbReference>
<dbReference type="InterPro" id="IPR025997">
    <property type="entry name" value="SBP_2_dom"/>
</dbReference>
<dbReference type="SUPFAM" id="SSF55781">
    <property type="entry name" value="GAF domain-like"/>
    <property type="match status" value="2"/>
</dbReference>
<proteinExistence type="predicted"/>
<dbReference type="Gene3D" id="3.30.450.40">
    <property type="match status" value="2"/>
</dbReference>
<dbReference type="InterPro" id="IPR028082">
    <property type="entry name" value="Peripla_BP_I"/>
</dbReference>
<dbReference type="SMART" id="SM00065">
    <property type="entry name" value="GAF"/>
    <property type="match status" value="2"/>
</dbReference>
<dbReference type="AlphaFoldDB" id="A0A150P1P9"/>
<dbReference type="InterPro" id="IPR029016">
    <property type="entry name" value="GAF-like_dom_sf"/>
</dbReference>
<dbReference type="Proteomes" id="UP000075420">
    <property type="component" value="Unassembled WGS sequence"/>
</dbReference>
<gene>
    <name evidence="2" type="ORF">BE08_29975</name>
</gene>
<dbReference type="CDD" id="cd07041">
    <property type="entry name" value="STAS_RsbR_RsbS_like"/>
    <property type="match status" value="1"/>
</dbReference>
<reference evidence="2 3" key="1">
    <citation type="submission" date="2014-02" db="EMBL/GenBank/DDBJ databases">
        <title>The small core and large imbalanced accessory genome model reveals a collaborative survival strategy of Sorangium cellulosum strains in nature.</title>
        <authorList>
            <person name="Han K."/>
            <person name="Peng R."/>
            <person name="Blom J."/>
            <person name="Li Y.-Z."/>
        </authorList>
    </citation>
    <scope>NUCLEOTIDE SEQUENCE [LARGE SCALE GENOMIC DNA]</scope>
    <source>
        <strain evidence="2 3">So0157-25</strain>
    </source>
</reference>
<accession>A0A150P1P9</accession>
<sequence length="823" mass="87044">MVTGLDLHATLHRIVMDAVGAVPSAQRGSLLARDGEQLVYKASVGLAGVLASPQEVVGGAGPATMIAALSTPDSADGARVTAAADWYREHLPGASALHLVPAGAVVVLTPVHVQGQTIGVLAVEQPDGQAPPAEGWARLRALAASAGAALERRELYNDKARSAQEVRVLEAVLNAVAARTSTHELVEMISKGIKSVQLGPQWRSVHLVLLSDAPSGGARGDAAARELRIYHVPHRSPLAFWNNVREGALVAGRSVGIHVDVRNAPAHSAVEQRGILEDAIDRGVDGIAVAPLTPEVLEPAIRRAAEAGIPVVTIDTPPAEGSCARAYIGTDNVAAGRLAAEMMARLLPGGGKIGALTFWLSAINSRERIEAFRAAVSGTRTPLDMKPPAEDRFDIDLGMRIAREAVETGGIAGALGVCAENGLSWGAAAKALGRAGELKIVAFDLLTDTLAMLREGTIHAVLVQREHEMGYRAVQVLHDMVSRGVEAALAGLPTRAGSGGGRSALRFIDTGIDVVTVERTPWSLPLSDYLPLDANRKAAKRREQLPYERRAKELLLVTVDAGNEGYREERVPLDARSMVGRVLSTARPIIVDTRSSELHDAPDVVEARGKGAATLVGVPLLAGGSAFGALVLESGRQAACSLDDLTTIERIVDTMAVAIENARLVHRITERTHELEHANRHQESLLDTIRELSSPVVPIARNILVMPIVGTMDAQRSGRFIESMLQDITEHHARVVLVDVTGMAVVDAASVEHLLRAARAARLLGAEVVLVGITAAAARLMVDEGVDLGSLITRSTLQLGFDYALSKTGGQIVYRRSPHIQPS</sequence>
<dbReference type="InterPro" id="IPR036513">
    <property type="entry name" value="STAS_dom_sf"/>
</dbReference>
<feature type="domain" description="STAS" evidence="1">
    <location>
        <begin position="693"/>
        <end position="808"/>
    </location>
</feature>
<dbReference type="Pfam" id="PF01740">
    <property type="entry name" value="STAS"/>
    <property type="match status" value="1"/>
</dbReference>
<dbReference type="EMBL" id="JELY01003457">
    <property type="protein sequence ID" value="KYF48762.1"/>
    <property type="molecule type" value="Genomic_DNA"/>
</dbReference>
<dbReference type="SUPFAM" id="SSF53822">
    <property type="entry name" value="Periplasmic binding protein-like I"/>
    <property type="match status" value="1"/>
</dbReference>
<dbReference type="InterPro" id="IPR003018">
    <property type="entry name" value="GAF"/>
</dbReference>
<protein>
    <submittedName>
        <fullName evidence="2">Sugar regulator</fullName>
    </submittedName>
</protein>
<dbReference type="Pfam" id="PF13185">
    <property type="entry name" value="GAF_2"/>
    <property type="match status" value="1"/>
</dbReference>